<sequence>MEPTLNAPRQDADAHADWAVLKDWGPQQGPLGLSPLRSWQPPAAGTVDQVHLDDNIPDQRSPPKKRQRSDGEKRSPQTSSVTTPGDSNGSLDEQLRHGGAAQSPTDVVSGLATDRDWNATAHSSSYPLGVFQAPIPGEDLDEAVGSINHDFDLDFPDRFFPTVASPSRADSAASPLLPAQNNELPWAIGEPGGSDRAQAGPGSTPEQQNGRPTDDTLLRKLSKLHHELMATLSHLSEDCPGLTMGTIFESDTDTSQPSTMEQILSRTTEFAAILKLLAESHLPPVGASPAVPSRQIAQHNRQSNASTISIYDCDSVLGSPANTIISAEQSPSSMTIPPHDELDIPALLLILAIYMRLLKLHSVVFAQVHKHLKELSESEHPYLRPLLRFSINSNFFSMRKSTVTLFWSHILTLK</sequence>
<dbReference type="InParanoid" id="A0A2P5HER8"/>
<protein>
    <submittedName>
        <fullName evidence="2">Uncharacterized protein</fullName>
    </submittedName>
</protein>
<dbReference type="Proteomes" id="UP000094444">
    <property type="component" value="Unassembled WGS sequence"/>
</dbReference>
<gene>
    <name evidence="2" type="ORF">DHEL01_v212864</name>
</gene>
<dbReference type="EMBL" id="MAVT02003292">
    <property type="protein sequence ID" value="POS68742.1"/>
    <property type="molecule type" value="Genomic_DNA"/>
</dbReference>
<organism evidence="2 3">
    <name type="scientific">Diaporthe helianthi</name>
    <dbReference type="NCBI Taxonomy" id="158607"/>
    <lineage>
        <taxon>Eukaryota</taxon>
        <taxon>Fungi</taxon>
        <taxon>Dikarya</taxon>
        <taxon>Ascomycota</taxon>
        <taxon>Pezizomycotina</taxon>
        <taxon>Sordariomycetes</taxon>
        <taxon>Sordariomycetidae</taxon>
        <taxon>Diaporthales</taxon>
        <taxon>Diaporthaceae</taxon>
        <taxon>Diaporthe</taxon>
    </lineage>
</organism>
<keyword evidence="3" id="KW-1185">Reference proteome</keyword>
<feature type="region of interest" description="Disordered" evidence="1">
    <location>
        <begin position="1"/>
        <end position="109"/>
    </location>
</feature>
<reference evidence="2" key="1">
    <citation type="submission" date="2017-09" db="EMBL/GenBank/DDBJ databases">
        <title>Polyketide synthases of a Diaporthe helianthi virulent isolate.</title>
        <authorList>
            <person name="Baroncelli R."/>
        </authorList>
    </citation>
    <scope>NUCLEOTIDE SEQUENCE [LARGE SCALE GENOMIC DNA]</scope>
    <source>
        <strain evidence="2">7/96</strain>
    </source>
</reference>
<accession>A0A2P5HER8</accession>
<dbReference type="OrthoDB" id="3434319at2759"/>
<comment type="caution">
    <text evidence="2">The sequence shown here is derived from an EMBL/GenBank/DDBJ whole genome shotgun (WGS) entry which is preliminary data.</text>
</comment>
<name>A0A2P5HER8_DIAHE</name>
<evidence type="ECO:0000313" key="3">
    <source>
        <dbReference type="Proteomes" id="UP000094444"/>
    </source>
</evidence>
<evidence type="ECO:0000313" key="2">
    <source>
        <dbReference type="EMBL" id="POS68742.1"/>
    </source>
</evidence>
<proteinExistence type="predicted"/>
<feature type="region of interest" description="Disordered" evidence="1">
    <location>
        <begin position="182"/>
        <end position="214"/>
    </location>
</feature>
<feature type="compositionally biased region" description="Polar residues" evidence="1">
    <location>
        <begin position="76"/>
        <end position="91"/>
    </location>
</feature>
<evidence type="ECO:0000256" key="1">
    <source>
        <dbReference type="SAM" id="MobiDB-lite"/>
    </source>
</evidence>
<dbReference type="AlphaFoldDB" id="A0A2P5HER8"/>